<evidence type="ECO:0000313" key="2">
    <source>
        <dbReference type="EMBL" id="KJA18648.1"/>
    </source>
</evidence>
<dbReference type="EMBL" id="KN817586">
    <property type="protein sequence ID" value="KJA18648.1"/>
    <property type="molecule type" value="Genomic_DNA"/>
</dbReference>
<reference evidence="3" key="1">
    <citation type="submission" date="2014-04" db="EMBL/GenBank/DDBJ databases">
        <title>Evolutionary Origins and Diversification of the Mycorrhizal Mutualists.</title>
        <authorList>
            <consortium name="DOE Joint Genome Institute"/>
            <consortium name="Mycorrhizal Genomics Consortium"/>
            <person name="Kohler A."/>
            <person name="Kuo A."/>
            <person name="Nagy L.G."/>
            <person name="Floudas D."/>
            <person name="Copeland A."/>
            <person name="Barry K.W."/>
            <person name="Cichocki N."/>
            <person name="Veneault-Fourrey C."/>
            <person name="LaButti K."/>
            <person name="Lindquist E.A."/>
            <person name="Lipzen A."/>
            <person name="Lundell T."/>
            <person name="Morin E."/>
            <person name="Murat C."/>
            <person name="Riley R."/>
            <person name="Ohm R."/>
            <person name="Sun H."/>
            <person name="Tunlid A."/>
            <person name="Henrissat B."/>
            <person name="Grigoriev I.V."/>
            <person name="Hibbett D.S."/>
            <person name="Martin F."/>
        </authorList>
    </citation>
    <scope>NUCLEOTIDE SEQUENCE [LARGE SCALE GENOMIC DNA]</scope>
    <source>
        <strain evidence="3">FD-334 SS-4</strain>
    </source>
</reference>
<gene>
    <name evidence="2" type="ORF">HYPSUDRAFT_69725</name>
</gene>
<dbReference type="OMA" id="HNTTHGT"/>
<proteinExistence type="predicted"/>
<feature type="compositionally biased region" description="Polar residues" evidence="1">
    <location>
        <begin position="146"/>
        <end position="155"/>
    </location>
</feature>
<dbReference type="STRING" id="945553.A0A0D2M674"/>
<keyword evidence="3" id="KW-1185">Reference proteome</keyword>
<protein>
    <submittedName>
        <fullName evidence="2">Uncharacterized protein</fullName>
    </submittedName>
</protein>
<dbReference type="AlphaFoldDB" id="A0A0D2M674"/>
<feature type="compositionally biased region" description="Low complexity" evidence="1">
    <location>
        <begin position="134"/>
        <end position="145"/>
    </location>
</feature>
<evidence type="ECO:0000256" key="1">
    <source>
        <dbReference type="SAM" id="MobiDB-lite"/>
    </source>
</evidence>
<evidence type="ECO:0000313" key="3">
    <source>
        <dbReference type="Proteomes" id="UP000054270"/>
    </source>
</evidence>
<feature type="region of interest" description="Disordered" evidence="1">
    <location>
        <begin position="134"/>
        <end position="161"/>
    </location>
</feature>
<accession>A0A0D2M674</accession>
<dbReference type="Proteomes" id="UP000054270">
    <property type="component" value="Unassembled WGS sequence"/>
</dbReference>
<sequence length="161" mass="16717">MTTTLDDRDPGFTYKGVWTLQGNPTAEFDGTTTATYVAGSTASLTFAGLQITVFGTIAPNGTGVAPSSSYSIDGGPQKIFTGVQQSGAQYTQTFFQSGILSGSVKHTLSITSLIDNGEFFLDFVNILNATATTTPPTSQVTSPVSLKQTSTSPVTTLPGPM</sequence>
<name>A0A0D2M674_HYPSF</name>
<organism evidence="2 3">
    <name type="scientific">Hypholoma sublateritium (strain FD-334 SS-4)</name>
    <dbReference type="NCBI Taxonomy" id="945553"/>
    <lineage>
        <taxon>Eukaryota</taxon>
        <taxon>Fungi</taxon>
        <taxon>Dikarya</taxon>
        <taxon>Basidiomycota</taxon>
        <taxon>Agaricomycotina</taxon>
        <taxon>Agaricomycetes</taxon>
        <taxon>Agaricomycetidae</taxon>
        <taxon>Agaricales</taxon>
        <taxon>Agaricineae</taxon>
        <taxon>Strophariaceae</taxon>
        <taxon>Hypholoma</taxon>
    </lineage>
</organism>
<dbReference type="OrthoDB" id="3265734at2759"/>
<dbReference type="Gene3D" id="2.60.120.260">
    <property type="entry name" value="Galactose-binding domain-like"/>
    <property type="match status" value="1"/>
</dbReference>